<dbReference type="EMBL" id="OR343189">
    <property type="protein sequence ID" value="WNL50465.1"/>
    <property type="molecule type" value="Genomic_DNA"/>
</dbReference>
<sequence length="109" mass="12373">MVLCCSQKANLSNSTCRSGAFSKNFLLGFSKGNLTNTHYTEFYGKEANKKFYKLNENVGQQHHFEKCSCPRKKNVSRKWRERGEEKMSALVLPLSGQLALPCTFSEGKE</sequence>
<organism evidence="1">
    <name type="scientific">Marseillevirus sp</name>
    <dbReference type="NCBI Taxonomy" id="2809551"/>
    <lineage>
        <taxon>Viruses</taxon>
        <taxon>Varidnaviria</taxon>
        <taxon>Bamfordvirae</taxon>
        <taxon>Nucleocytoviricota</taxon>
        <taxon>Megaviricetes</taxon>
        <taxon>Pimascovirales</taxon>
        <taxon>Pimascovirales incertae sedis</taxon>
        <taxon>Marseilleviridae</taxon>
        <taxon>Marseillevirus</taxon>
    </lineage>
</organism>
<accession>A0AA96ELA8</accession>
<reference evidence="1" key="1">
    <citation type="submission" date="2023-07" db="EMBL/GenBank/DDBJ databases">
        <authorList>
            <person name="Xia Y."/>
        </authorList>
    </citation>
    <scope>NUCLEOTIDE SEQUENCE</scope>
    <source>
        <strain evidence="1">E</strain>
    </source>
</reference>
<proteinExistence type="predicted"/>
<gene>
    <name evidence="1" type="ORF">MarDSR_426</name>
</gene>
<evidence type="ECO:0000313" key="1">
    <source>
        <dbReference type="EMBL" id="WNL50465.1"/>
    </source>
</evidence>
<name>A0AA96ELA8_9VIRU</name>
<protein>
    <submittedName>
        <fullName evidence="1">Uncharacterized protein</fullName>
    </submittedName>
</protein>